<name>A0A2P4EQ71_9GAMM</name>
<proteinExistence type="predicted"/>
<evidence type="ECO:0000256" key="1">
    <source>
        <dbReference type="SAM" id="Phobius"/>
    </source>
</evidence>
<feature type="transmembrane region" description="Helical" evidence="1">
    <location>
        <begin position="100"/>
        <end position="118"/>
    </location>
</feature>
<dbReference type="RefSeq" id="WP_104739938.1">
    <property type="nucleotide sequence ID" value="NZ_BMHR01000037.1"/>
</dbReference>
<dbReference type="EMBL" id="PPSK01000042">
    <property type="protein sequence ID" value="POB00769.1"/>
    <property type="molecule type" value="Genomic_DNA"/>
</dbReference>
<keyword evidence="3" id="KW-1185">Reference proteome</keyword>
<feature type="transmembrane region" description="Helical" evidence="1">
    <location>
        <begin position="62"/>
        <end position="79"/>
    </location>
</feature>
<accession>A0A2P4EQ71</accession>
<protein>
    <submittedName>
        <fullName evidence="2">Uncharacterized protein</fullName>
    </submittedName>
</protein>
<evidence type="ECO:0000313" key="2">
    <source>
        <dbReference type="EMBL" id="POB00769.1"/>
    </source>
</evidence>
<keyword evidence="1" id="KW-0812">Transmembrane</keyword>
<keyword evidence="1" id="KW-1133">Transmembrane helix</keyword>
<organism evidence="2 3">
    <name type="scientific">Halopseudomonas oceani</name>
    <dbReference type="NCBI Taxonomy" id="1708783"/>
    <lineage>
        <taxon>Bacteria</taxon>
        <taxon>Pseudomonadati</taxon>
        <taxon>Pseudomonadota</taxon>
        <taxon>Gammaproteobacteria</taxon>
        <taxon>Pseudomonadales</taxon>
        <taxon>Pseudomonadaceae</taxon>
        <taxon>Halopseudomonas</taxon>
    </lineage>
</organism>
<keyword evidence="1" id="KW-0472">Membrane</keyword>
<dbReference type="AlphaFoldDB" id="A0A2P4EQ71"/>
<sequence>MVTVLADFSNALQLAWLYQLNVDLGRHCGFRSSGTENRFAAMLVALLVILVFIPNGQAAETWTAWFAFIALFFPLLYLTSAHVAQKLVACEAAALGHQRSRGGATMMFMFLVVGIWFLQPRIKRLLVEAAHR</sequence>
<feature type="transmembrane region" description="Helical" evidence="1">
    <location>
        <begin position="39"/>
        <end position="56"/>
    </location>
</feature>
<gene>
    <name evidence="2" type="ORF">C1949_19010</name>
</gene>
<comment type="caution">
    <text evidence="2">The sequence shown here is derived from an EMBL/GenBank/DDBJ whole genome shotgun (WGS) entry which is preliminary data.</text>
</comment>
<dbReference type="Proteomes" id="UP000243451">
    <property type="component" value="Unassembled WGS sequence"/>
</dbReference>
<reference evidence="2 3" key="1">
    <citation type="submission" date="2018-01" db="EMBL/GenBank/DDBJ databases">
        <title>Draft genome of the type strain Pseudomonas oceani DSM 100277 isolated from the deep water in Okinawa trough, northwestern Pacific Ocean.</title>
        <authorList>
            <person name="Gomila M."/>
            <person name="Mulet M."/>
            <person name="Garcia-Valdes E."/>
            <person name="Lalucat J."/>
        </authorList>
    </citation>
    <scope>NUCLEOTIDE SEQUENCE [LARGE SCALE GENOMIC DNA]</scope>
    <source>
        <strain evidence="2 3">DSM 100277</strain>
    </source>
</reference>
<evidence type="ECO:0000313" key="3">
    <source>
        <dbReference type="Proteomes" id="UP000243451"/>
    </source>
</evidence>